<name>A0A8H3YD27_9TREE</name>
<evidence type="ECO:0000256" key="4">
    <source>
        <dbReference type="ARBA" id="ARBA00022989"/>
    </source>
</evidence>
<feature type="transmembrane region" description="Helical" evidence="6">
    <location>
        <begin position="115"/>
        <end position="136"/>
    </location>
</feature>
<feature type="transmembrane region" description="Helical" evidence="6">
    <location>
        <begin position="453"/>
        <end position="473"/>
    </location>
</feature>
<evidence type="ECO:0008006" key="9">
    <source>
        <dbReference type="Google" id="ProtNLM"/>
    </source>
</evidence>
<evidence type="ECO:0000256" key="2">
    <source>
        <dbReference type="ARBA" id="ARBA00022448"/>
    </source>
</evidence>
<evidence type="ECO:0000256" key="6">
    <source>
        <dbReference type="SAM" id="Phobius"/>
    </source>
</evidence>
<feature type="transmembrane region" description="Helical" evidence="6">
    <location>
        <begin position="174"/>
        <end position="194"/>
    </location>
</feature>
<gene>
    <name evidence="7" type="ORF">NliqN6_1190</name>
</gene>
<feature type="transmembrane region" description="Helical" evidence="6">
    <location>
        <begin position="142"/>
        <end position="162"/>
    </location>
</feature>
<comment type="subcellular location">
    <subcellularLocation>
        <location evidence="1">Membrane</location>
        <topology evidence="1">Multi-pass membrane protein</topology>
    </subcellularLocation>
</comment>
<evidence type="ECO:0000256" key="5">
    <source>
        <dbReference type="ARBA" id="ARBA00023136"/>
    </source>
</evidence>
<feature type="transmembrane region" description="Helical" evidence="6">
    <location>
        <begin position="485"/>
        <end position="507"/>
    </location>
</feature>
<feature type="transmembrane region" description="Helical" evidence="6">
    <location>
        <begin position="206"/>
        <end position="226"/>
    </location>
</feature>
<feature type="transmembrane region" description="Helical" evidence="6">
    <location>
        <begin position="257"/>
        <end position="277"/>
    </location>
</feature>
<keyword evidence="5 6" id="KW-0472">Membrane</keyword>
<evidence type="ECO:0000256" key="3">
    <source>
        <dbReference type="ARBA" id="ARBA00022692"/>
    </source>
</evidence>
<keyword evidence="3 6" id="KW-0812">Transmembrane</keyword>
<dbReference type="SUPFAM" id="SSF103473">
    <property type="entry name" value="MFS general substrate transporter"/>
    <property type="match status" value="1"/>
</dbReference>
<keyword evidence="4 6" id="KW-1133">Transmembrane helix</keyword>
<evidence type="ECO:0000256" key="1">
    <source>
        <dbReference type="ARBA" id="ARBA00004141"/>
    </source>
</evidence>
<accession>A0A8H3YD27</accession>
<dbReference type="EMBL" id="BLZA01000009">
    <property type="protein sequence ID" value="GHJ84788.1"/>
    <property type="molecule type" value="Genomic_DNA"/>
</dbReference>
<keyword evidence="8" id="KW-1185">Reference proteome</keyword>
<feature type="transmembrane region" description="Helical" evidence="6">
    <location>
        <begin position="361"/>
        <end position="383"/>
    </location>
</feature>
<evidence type="ECO:0000313" key="7">
    <source>
        <dbReference type="EMBL" id="GHJ84788.1"/>
    </source>
</evidence>
<organism evidence="7 8">
    <name type="scientific">Naganishia liquefaciens</name>
    <dbReference type="NCBI Taxonomy" id="104408"/>
    <lineage>
        <taxon>Eukaryota</taxon>
        <taxon>Fungi</taxon>
        <taxon>Dikarya</taxon>
        <taxon>Basidiomycota</taxon>
        <taxon>Agaricomycotina</taxon>
        <taxon>Tremellomycetes</taxon>
        <taxon>Filobasidiales</taxon>
        <taxon>Filobasidiaceae</taxon>
        <taxon>Naganishia</taxon>
    </lineage>
</organism>
<dbReference type="AlphaFoldDB" id="A0A8H3YD27"/>
<reference evidence="7" key="1">
    <citation type="submission" date="2020-07" db="EMBL/GenBank/DDBJ databases">
        <title>Draft Genome Sequence of a Deep-Sea Yeast, Naganishia (Cryptococcus) liquefaciens strain N6.</title>
        <authorList>
            <person name="Han Y.W."/>
            <person name="Kajitani R."/>
            <person name="Morimoto H."/>
            <person name="Parhat M."/>
            <person name="Tsubouchi H."/>
            <person name="Bakenova O."/>
            <person name="Ogata M."/>
            <person name="Argunhan B."/>
            <person name="Aoki R."/>
            <person name="Kajiwara S."/>
            <person name="Itoh T."/>
            <person name="Iwasaki H."/>
        </authorList>
    </citation>
    <scope>NUCLEOTIDE SEQUENCE</scope>
    <source>
        <strain evidence="7">N6</strain>
    </source>
</reference>
<feature type="transmembrane region" description="Helical" evidence="6">
    <location>
        <begin position="390"/>
        <end position="410"/>
    </location>
</feature>
<dbReference type="GO" id="GO:0016020">
    <property type="term" value="C:membrane"/>
    <property type="evidence" value="ECO:0007669"/>
    <property type="project" value="UniProtKB-SubCell"/>
</dbReference>
<dbReference type="PANTHER" id="PTHR43791:SF70">
    <property type="entry name" value="MAJOR FACILITATOR SUPERFAMILY (MFS) PROFILE DOMAIN-CONTAINING PROTEIN"/>
    <property type="match status" value="1"/>
</dbReference>
<dbReference type="OrthoDB" id="6730379at2759"/>
<dbReference type="GO" id="GO:0022857">
    <property type="term" value="F:transmembrane transporter activity"/>
    <property type="evidence" value="ECO:0007669"/>
    <property type="project" value="InterPro"/>
</dbReference>
<proteinExistence type="predicted"/>
<dbReference type="Gene3D" id="1.20.1250.20">
    <property type="entry name" value="MFS general substrate transporter like domains"/>
    <property type="match status" value="2"/>
</dbReference>
<feature type="transmembrane region" description="Helical" evidence="6">
    <location>
        <begin position="422"/>
        <end position="441"/>
    </location>
</feature>
<dbReference type="Pfam" id="PF07690">
    <property type="entry name" value="MFS_1"/>
    <property type="match status" value="1"/>
</dbReference>
<dbReference type="InterPro" id="IPR036259">
    <property type="entry name" value="MFS_trans_sf"/>
</dbReference>
<dbReference type="Proteomes" id="UP000620104">
    <property type="component" value="Unassembled WGS sequence"/>
</dbReference>
<dbReference type="InterPro" id="IPR011701">
    <property type="entry name" value="MFS"/>
</dbReference>
<protein>
    <recommendedName>
        <fullName evidence="9">MFS transporter</fullName>
    </recommendedName>
</protein>
<sequence>MTTPALYRQESEISKTDTSIFTEKGVVGHHELVDVPDTITEEDEGGNVGSAAYEKSKHMEELTPAQAKSILRKIDWFILPMFLVTQTLQYLDKTALNYAKVFGMEKAMGLKGNQFSVAASIFYVGYLVAQAPWAYLIGRYPAGRVLGVSTFIWGLAVVTMVFNRNYAGVLVSRFVLGVFEASVTPGLSLMTGFWYTRAEMPLRQTIWYSSIGWGGMIGALMAAGISKMADVSGALRDQAARDSNWSFSQQPVPRWKLIFYILGALTIAWGFVLWFFLQDGPSNAKFLREHERWAAVKRVAANGTGIKTTKFNKKQGLAALKDPKAWLLTLAMFGSSVPNGVLTNFSGPIIKGLGFSTFNAALLDCAGRSFQVIGLLIAGIVATKFQNSRILMCTVGNVLCVLGSSLLAFLPHTSRYVWPRLFGFWLVNTQSIGFTLGLVMVSSNVGSYSKRSVTSSMIFVAYCAGNAAGPAFVYESEAPNYTSAAAAMMGGYTGKLICHCLLGYYMWRSNKKRDAEYGPADPVKAADNGMAGQTEDENIHFRYCY</sequence>
<keyword evidence="2" id="KW-0813">Transport</keyword>
<dbReference type="PANTHER" id="PTHR43791">
    <property type="entry name" value="PERMEASE-RELATED"/>
    <property type="match status" value="1"/>
</dbReference>
<comment type="caution">
    <text evidence="7">The sequence shown here is derived from an EMBL/GenBank/DDBJ whole genome shotgun (WGS) entry which is preliminary data.</text>
</comment>
<evidence type="ECO:0000313" key="8">
    <source>
        <dbReference type="Proteomes" id="UP000620104"/>
    </source>
</evidence>